<gene>
    <name evidence="10" type="ORF">IWQ60_011793</name>
</gene>
<evidence type="ECO:0000256" key="5">
    <source>
        <dbReference type="ARBA" id="ARBA00022989"/>
    </source>
</evidence>
<reference evidence="10" key="1">
    <citation type="submission" date="2022-07" db="EMBL/GenBank/DDBJ databases">
        <title>Phylogenomic reconstructions and comparative analyses of Kickxellomycotina fungi.</title>
        <authorList>
            <person name="Reynolds N.K."/>
            <person name="Stajich J.E."/>
            <person name="Barry K."/>
            <person name="Grigoriev I.V."/>
            <person name="Crous P."/>
            <person name="Smith M.E."/>
        </authorList>
    </citation>
    <scope>NUCLEOTIDE SEQUENCE</scope>
    <source>
        <strain evidence="10">RSA 861</strain>
    </source>
</reference>
<feature type="transmembrane region" description="Helical" evidence="8">
    <location>
        <begin position="287"/>
        <end position="307"/>
    </location>
</feature>
<feature type="transmembrane region" description="Helical" evidence="8">
    <location>
        <begin position="163"/>
        <end position="182"/>
    </location>
</feature>
<dbReference type="Gene3D" id="1.20.1250.20">
    <property type="entry name" value="MFS general substrate transporter like domains"/>
    <property type="match status" value="1"/>
</dbReference>
<dbReference type="InterPro" id="IPR036259">
    <property type="entry name" value="MFS_trans_sf"/>
</dbReference>
<feature type="domain" description="Major facilitator superfamily (MFS) profile" evidence="9">
    <location>
        <begin position="98"/>
        <end position="579"/>
    </location>
</feature>
<dbReference type="GO" id="GO:0012505">
    <property type="term" value="C:endomembrane system"/>
    <property type="evidence" value="ECO:0007669"/>
    <property type="project" value="UniProtKB-SubCell"/>
</dbReference>
<keyword evidence="11" id="KW-1185">Reference proteome</keyword>
<evidence type="ECO:0000256" key="3">
    <source>
        <dbReference type="ARBA" id="ARBA00022448"/>
    </source>
</evidence>
<dbReference type="InterPro" id="IPR011701">
    <property type="entry name" value="MFS"/>
</dbReference>
<dbReference type="PANTHER" id="PTHR23501:SF191">
    <property type="entry name" value="VACUOLAR BASIC AMINO ACID TRANSPORTER 4"/>
    <property type="match status" value="1"/>
</dbReference>
<feature type="transmembrane region" description="Helical" evidence="8">
    <location>
        <begin position="220"/>
        <end position="239"/>
    </location>
</feature>
<accession>A0A9W7ZMQ8</accession>
<dbReference type="PANTHER" id="PTHR23501">
    <property type="entry name" value="MAJOR FACILITATOR SUPERFAMILY"/>
    <property type="match status" value="1"/>
</dbReference>
<feature type="compositionally biased region" description="Basic and acidic residues" evidence="7">
    <location>
        <begin position="42"/>
        <end position="51"/>
    </location>
</feature>
<sequence length="591" mass="63688">MKDSSGYLPGGSDNNTAIGESADPIAQHQLLVEKDVDYDLSRTHTMDRSVPHDLGQSRPESPEPIKLEKGELNPDGDGSVPTSDNEALPFSWRKISFIMIGLGLGLFLAFIDMTIVATALPEIGSQLGAFDQITWVASSYMLTATALQPLYGKFSDIFGRVPVILFALLTFLIGCAICGAAQNMITLIIARGLAGIGGAGLVSLSMIIVSDLIPLSKRALFLGAFGGIFAIASIAGPLMGGAFTEYVSWRWVFYINLPIGAVTLFVIVFFLRIPRKPEPILVKLRRIDYLGTFLLVAGIVFILLAILWGGKDYPWDDKIIISFFVVGGVLIVGFVLAEIYFSVEPILPMRLFRIRNVALCLACIFFMGIVILGVIFYLPIFFTVVRGDGATKAGVKLLPFMLSMVAGNIVSGIYVNKIGRCREVVSLGAAIATVGIGLITTLKQSSSTADEVGYLIILGFGSGLMFQTMLMVCQSSAAEEDVAVVTACYNFFQTIGATLGLAILSAIMNNELAKQLGTIPDLDLVDLAADPSHIYNSTYSDEVRYQFIEGYVKSIQMAFIPVIPMVGVTFLLSLALKHVPLRKTLEGGAHG</sequence>
<comment type="caution">
    <text evidence="10">The sequence shown here is derived from an EMBL/GenBank/DDBJ whole genome shotgun (WGS) entry which is preliminary data.</text>
</comment>
<feature type="transmembrane region" description="Helical" evidence="8">
    <location>
        <begin position="188"/>
        <end position="208"/>
    </location>
</feature>
<dbReference type="PRINTS" id="PR01036">
    <property type="entry name" value="TCRTETB"/>
</dbReference>
<keyword evidence="5 8" id="KW-1133">Transmembrane helix</keyword>
<evidence type="ECO:0000256" key="1">
    <source>
        <dbReference type="ARBA" id="ARBA00004127"/>
    </source>
</evidence>
<protein>
    <recommendedName>
        <fullName evidence="9">Major facilitator superfamily (MFS) profile domain-containing protein</fullName>
    </recommendedName>
</protein>
<keyword evidence="3" id="KW-0813">Transport</keyword>
<feature type="transmembrane region" description="Helical" evidence="8">
    <location>
        <begin position="454"/>
        <end position="472"/>
    </location>
</feature>
<feature type="transmembrane region" description="Helical" evidence="8">
    <location>
        <begin position="97"/>
        <end position="120"/>
    </location>
</feature>
<organism evidence="10 11">
    <name type="scientific">Tieghemiomyces parasiticus</name>
    <dbReference type="NCBI Taxonomy" id="78921"/>
    <lineage>
        <taxon>Eukaryota</taxon>
        <taxon>Fungi</taxon>
        <taxon>Fungi incertae sedis</taxon>
        <taxon>Zoopagomycota</taxon>
        <taxon>Kickxellomycotina</taxon>
        <taxon>Dimargaritomycetes</taxon>
        <taxon>Dimargaritales</taxon>
        <taxon>Dimargaritaceae</taxon>
        <taxon>Tieghemiomyces</taxon>
    </lineage>
</organism>
<dbReference type="GO" id="GO:0005886">
    <property type="term" value="C:plasma membrane"/>
    <property type="evidence" value="ECO:0007669"/>
    <property type="project" value="TreeGrafter"/>
</dbReference>
<comment type="similarity">
    <text evidence="2">Belongs to the major facilitator superfamily.</text>
</comment>
<dbReference type="Pfam" id="PF07690">
    <property type="entry name" value="MFS_1"/>
    <property type="match status" value="1"/>
</dbReference>
<dbReference type="SUPFAM" id="SSF103473">
    <property type="entry name" value="MFS general substrate transporter"/>
    <property type="match status" value="1"/>
</dbReference>
<evidence type="ECO:0000256" key="6">
    <source>
        <dbReference type="ARBA" id="ARBA00023136"/>
    </source>
</evidence>
<proteinExistence type="inferred from homology"/>
<feature type="transmembrane region" description="Helical" evidence="8">
    <location>
        <begin position="251"/>
        <end position="271"/>
    </location>
</feature>
<feature type="transmembrane region" description="Helical" evidence="8">
    <location>
        <begin position="397"/>
        <end position="415"/>
    </location>
</feature>
<evidence type="ECO:0000256" key="4">
    <source>
        <dbReference type="ARBA" id="ARBA00022692"/>
    </source>
</evidence>
<dbReference type="GO" id="GO:0022857">
    <property type="term" value="F:transmembrane transporter activity"/>
    <property type="evidence" value="ECO:0007669"/>
    <property type="project" value="InterPro"/>
</dbReference>
<dbReference type="InterPro" id="IPR020846">
    <property type="entry name" value="MFS_dom"/>
</dbReference>
<evidence type="ECO:0000259" key="9">
    <source>
        <dbReference type="PROSITE" id="PS50850"/>
    </source>
</evidence>
<evidence type="ECO:0000313" key="11">
    <source>
        <dbReference type="Proteomes" id="UP001150569"/>
    </source>
</evidence>
<name>A0A9W7ZMQ8_9FUNG</name>
<dbReference type="EMBL" id="JANBPT010001438">
    <property type="protein sequence ID" value="KAJ1907808.1"/>
    <property type="molecule type" value="Genomic_DNA"/>
</dbReference>
<dbReference type="PROSITE" id="PS50850">
    <property type="entry name" value="MFS"/>
    <property type="match status" value="1"/>
</dbReference>
<feature type="transmembrane region" description="Helical" evidence="8">
    <location>
        <begin position="319"/>
        <end position="337"/>
    </location>
</feature>
<dbReference type="Gene3D" id="1.20.1720.10">
    <property type="entry name" value="Multidrug resistance protein D"/>
    <property type="match status" value="1"/>
</dbReference>
<evidence type="ECO:0000256" key="2">
    <source>
        <dbReference type="ARBA" id="ARBA00008335"/>
    </source>
</evidence>
<feature type="region of interest" description="Disordered" evidence="7">
    <location>
        <begin position="1"/>
        <end position="22"/>
    </location>
</feature>
<feature type="transmembrane region" description="Helical" evidence="8">
    <location>
        <begin position="358"/>
        <end position="385"/>
    </location>
</feature>
<feature type="region of interest" description="Disordered" evidence="7">
    <location>
        <begin position="42"/>
        <end position="84"/>
    </location>
</feature>
<keyword evidence="4 8" id="KW-0812">Transmembrane</keyword>
<evidence type="ECO:0000256" key="8">
    <source>
        <dbReference type="SAM" id="Phobius"/>
    </source>
</evidence>
<feature type="transmembrane region" description="Helical" evidence="8">
    <location>
        <begin position="424"/>
        <end position="442"/>
    </location>
</feature>
<dbReference type="FunFam" id="1.20.1720.10:FF:000013">
    <property type="entry name" value="Related to multidrug resistance proteins"/>
    <property type="match status" value="1"/>
</dbReference>
<comment type="subcellular location">
    <subcellularLocation>
        <location evidence="1">Endomembrane system</location>
        <topology evidence="1">Multi-pass membrane protein</topology>
    </subcellularLocation>
</comment>
<feature type="transmembrane region" description="Helical" evidence="8">
    <location>
        <begin position="484"/>
        <end position="508"/>
    </location>
</feature>
<dbReference type="Proteomes" id="UP001150569">
    <property type="component" value="Unassembled WGS sequence"/>
</dbReference>
<evidence type="ECO:0000313" key="10">
    <source>
        <dbReference type="EMBL" id="KAJ1907808.1"/>
    </source>
</evidence>
<dbReference type="AlphaFoldDB" id="A0A9W7ZMQ8"/>
<dbReference type="OrthoDB" id="10021397at2759"/>
<feature type="transmembrane region" description="Helical" evidence="8">
    <location>
        <begin position="132"/>
        <end position="151"/>
    </location>
</feature>
<dbReference type="CDD" id="cd17502">
    <property type="entry name" value="MFS_Azr1_MDR_like"/>
    <property type="match status" value="1"/>
</dbReference>
<evidence type="ECO:0000256" key="7">
    <source>
        <dbReference type="SAM" id="MobiDB-lite"/>
    </source>
</evidence>
<keyword evidence="6 8" id="KW-0472">Membrane</keyword>
<feature type="transmembrane region" description="Helical" evidence="8">
    <location>
        <begin position="555"/>
        <end position="576"/>
    </location>
</feature>
<feature type="compositionally biased region" description="Basic and acidic residues" evidence="7">
    <location>
        <begin position="60"/>
        <end position="72"/>
    </location>
</feature>